<dbReference type="Gene3D" id="3.30.830.10">
    <property type="entry name" value="Metalloenzyme, LuxS/M16 peptidase-like"/>
    <property type="match status" value="2"/>
</dbReference>
<dbReference type="OrthoDB" id="9811314at2"/>
<dbReference type="GO" id="GO:0046872">
    <property type="term" value="F:metal ion binding"/>
    <property type="evidence" value="ECO:0007669"/>
    <property type="project" value="InterPro"/>
</dbReference>
<gene>
    <name evidence="3" type="ORF">GCM10011351_04730</name>
</gene>
<dbReference type="NCBIfam" id="NF047421">
    <property type="entry name" value="YfmH_fam"/>
    <property type="match status" value="1"/>
</dbReference>
<dbReference type="PANTHER" id="PTHR11851">
    <property type="entry name" value="METALLOPROTEASE"/>
    <property type="match status" value="1"/>
</dbReference>
<dbReference type="InterPro" id="IPR011249">
    <property type="entry name" value="Metalloenz_LuxS/M16"/>
</dbReference>
<evidence type="ECO:0000259" key="2">
    <source>
        <dbReference type="Pfam" id="PF05193"/>
    </source>
</evidence>
<protein>
    <submittedName>
        <fullName evidence="3">Peptidase M16</fullName>
    </submittedName>
</protein>
<evidence type="ECO:0000313" key="3">
    <source>
        <dbReference type="EMBL" id="GGM21955.1"/>
    </source>
</evidence>
<dbReference type="InterPro" id="IPR050361">
    <property type="entry name" value="MPP/UQCRC_Complex"/>
</dbReference>
<keyword evidence="4" id="KW-1185">Reference proteome</keyword>
<feature type="domain" description="Peptidase M16 C-terminal" evidence="2">
    <location>
        <begin position="181"/>
        <end position="361"/>
    </location>
</feature>
<dbReference type="Pfam" id="PF00675">
    <property type="entry name" value="Peptidase_M16"/>
    <property type="match status" value="1"/>
</dbReference>
<dbReference type="RefSeq" id="WP_117151917.1">
    <property type="nucleotide sequence ID" value="NZ_BMLG01000001.1"/>
</dbReference>
<dbReference type="InterPro" id="IPR011765">
    <property type="entry name" value="Pept_M16_N"/>
</dbReference>
<dbReference type="PANTHER" id="PTHR11851:SF134">
    <property type="entry name" value="ZINC-DEPENDENT PROTEASE"/>
    <property type="match status" value="1"/>
</dbReference>
<sequence length="428" mass="49569">MHEKTYDQLKETIYHDTLDNGLRVYLLPKREMTKTFGVFTTDYGSIDQSFTPINQDEAITVPDGIAHFLEHKLFEKEDRDVFQDFTKRGASANAFTSFTKTAYLFSSTTDIEENVTTLLNFVQDPYFSDESVEKEKGIIAQEIRMYDDQADWRSFFGTIQSMYHKHPVQIDIAGSVDSIQDITKDDLYTCYNTFYHPKNMVLCIAGNFDPEQMMVLIKANQQAKTFPDLKEIERSFPEEPATVAEQKHVIEMPVSISKCMVGIKENMTTVNESFMRDDLLADMLLDHFYSNSGEFYRDLYEQDLIDDSFSFESSREKNFAFSIIGGNTSEPDQLMNVLKQQLLQWNDYQLTAEDFERMKKKKTGELLRSMNSLENIANQFTHYLTLGFDYFDLIPTIENLTLEEANQFLQNWTNDTNIAVCQIVPSKG</sequence>
<reference evidence="3" key="1">
    <citation type="journal article" date="2014" name="Int. J. Syst. Evol. Microbiol.">
        <title>Complete genome sequence of Corynebacterium casei LMG S-19264T (=DSM 44701T), isolated from a smear-ripened cheese.</title>
        <authorList>
            <consortium name="US DOE Joint Genome Institute (JGI-PGF)"/>
            <person name="Walter F."/>
            <person name="Albersmeier A."/>
            <person name="Kalinowski J."/>
            <person name="Ruckert C."/>
        </authorList>
    </citation>
    <scope>NUCLEOTIDE SEQUENCE</scope>
    <source>
        <strain evidence="3">CGMCC 1.6333</strain>
    </source>
</reference>
<proteinExistence type="predicted"/>
<dbReference type="Proteomes" id="UP000618460">
    <property type="component" value="Unassembled WGS sequence"/>
</dbReference>
<evidence type="ECO:0000259" key="1">
    <source>
        <dbReference type="Pfam" id="PF00675"/>
    </source>
</evidence>
<reference evidence="3" key="2">
    <citation type="submission" date="2020-09" db="EMBL/GenBank/DDBJ databases">
        <authorList>
            <person name="Sun Q."/>
            <person name="Zhou Y."/>
        </authorList>
    </citation>
    <scope>NUCLEOTIDE SEQUENCE</scope>
    <source>
        <strain evidence="3">CGMCC 1.6333</strain>
    </source>
</reference>
<dbReference type="InterPro" id="IPR007863">
    <property type="entry name" value="Peptidase_M16_C"/>
</dbReference>
<dbReference type="EMBL" id="BMLG01000001">
    <property type="protein sequence ID" value="GGM21955.1"/>
    <property type="molecule type" value="Genomic_DNA"/>
</dbReference>
<organism evidence="3 4">
    <name type="scientific">Paraliobacillus quinghaiensis</name>
    <dbReference type="NCBI Taxonomy" id="470815"/>
    <lineage>
        <taxon>Bacteria</taxon>
        <taxon>Bacillati</taxon>
        <taxon>Bacillota</taxon>
        <taxon>Bacilli</taxon>
        <taxon>Bacillales</taxon>
        <taxon>Bacillaceae</taxon>
        <taxon>Paraliobacillus</taxon>
    </lineage>
</organism>
<dbReference type="Pfam" id="PF05193">
    <property type="entry name" value="Peptidase_M16_C"/>
    <property type="match status" value="1"/>
</dbReference>
<evidence type="ECO:0000313" key="4">
    <source>
        <dbReference type="Proteomes" id="UP000618460"/>
    </source>
</evidence>
<accession>A0A917TG50</accession>
<feature type="domain" description="Peptidase M16 N-terminal" evidence="1">
    <location>
        <begin position="63"/>
        <end position="167"/>
    </location>
</feature>
<name>A0A917TG50_9BACI</name>
<dbReference type="AlphaFoldDB" id="A0A917TG50"/>
<comment type="caution">
    <text evidence="3">The sequence shown here is derived from an EMBL/GenBank/DDBJ whole genome shotgun (WGS) entry which is preliminary data.</text>
</comment>
<dbReference type="SUPFAM" id="SSF63411">
    <property type="entry name" value="LuxS/MPP-like metallohydrolase"/>
    <property type="match status" value="2"/>
</dbReference>